<dbReference type="InterPro" id="IPR001492">
    <property type="entry name" value="Flagellin"/>
</dbReference>
<evidence type="ECO:0000256" key="5">
    <source>
        <dbReference type="ARBA" id="ARBA00023143"/>
    </source>
</evidence>
<dbReference type="PANTHER" id="PTHR42792:SF1">
    <property type="entry name" value="FLAGELLAR HOOK-ASSOCIATED PROTEIN 3"/>
    <property type="match status" value="1"/>
</dbReference>
<dbReference type="GO" id="GO:0005198">
    <property type="term" value="F:structural molecule activity"/>
    <property type="evidence" value="ECO:0007669"/>
    <property type="project" value="InterPro"/>
</dbReference>
<proteinExistence type="inferred from homology"/>
<keyword evidence="8" id="KW-0969">Cilium</keyword>
<protein>
    <submittedName>
        <fullName evidence="8">Flagellar hook-associated protein 3</fullName>
    </submittedName>
</protein>
<keyword evidence="4" id="KW-0964">Secreted</keyword>
<keyword evidence="5" id="KW-0975">Bacterial flagellum</keyword>
<dbReference type="GO" id="GO:0071973">
    <property type="term" value="P:bacterial-type flagellum-dependent cell motility"/>
    <property type="evidence" value="ECO:0007669"/>
    <property type="project" value="InterPro"/>
</dbReference>
<dbReference type="EMBL" id="CP056030">
    <property type="protein sequence ID" value="QKZ03604.1"/>
    <property type="molecule type" value="Genomic_DNA"/>
</dbReference>
<evidence type="ECO:0000256" key="3">
    <source>
        <dbReference type="ARBA" id="ARBA00005709"/>
    </source>
</evidence>
<sequence length="527" mass="54592">MRISTGQYFANSLAGYSKNYSDITKTQSEISSGTRIQTAADDPVGASKLLQLQQQSARLTQYTSNITTTNNSLNNEESVLSSINTALQSARELTLQAGNGGLTDDDRASIANQLGDIESTVYGLLNSKDANGNYLFSGSKTNVQPYVKNADGSYTYQGDETQLSLQVSDTLSMATNDTGYSVFEQASNVARTSATLTAPATDDGRMTLTSGNMTSQTTYNSSFKAGEPYTLTFTSASAYTITDASGNDVTAESSGKGTYDSTDASGSTISLRGVDFQANVIAQTGDNDTTDMDAALAGHSFSLASKPDTITASRISSNTSTAQITSASVSDESAYSSTFPNGGAIIKFTSATDYQVYASPVTSSSQAIASGSMTSPATSITAAGVTFNVTGTPASGDQFSVTADAHQTQNVLNTISQLRSVLSTPISGDSAGALRVQNAVAAATGNLDSASNQIDITRGSIGARGNALDIQSAEISSLTLANTATQSSIGDTDTAEASVKLTLQQTMLEASQLAFSRISQLSLFDKI</sequence>
<dbReference type="AlphaFoldDB" id="A0A7D5H5L7"/>
<comment type="similarity">
    <text evidence="3">Belongs to the bacterial flagellin family.</text>
</comment>
<dbReference type="GO" id="GO:0005576">
    <property type="term" value="C:extracellular region"/>
    <property type="evidence" value="ECO:0007669"/>
    <property type="project" value="UniProtKB-SubCell"/>
</dbReference>
<dbReference type="InterPro" id="IPR046358">
    <property type="entry name" value="Flagellin_C"/>
</dbReference>
<evidence type="ECO:0000259" key="6">
    <source>
        <dbReference type="Pfam" id="PF00669"/>
    </source>
</evidence>
<feature type="domain" description="Flagellin N-terminal" evidence="6">
    <location>
        <begin position="3"/>
        <end position="141"/>
    </location>
</feature>
<keyword evidence="8" id="KW-0966">Cell projection</keyword>
<feature type="domain" description="Flagellin C-terminal" evidence="7">
    <location>
        <begin position="446"/>
        <end position="521"/>
    </location>
</feature>
<comment type="subcellular location">
    <subcellularLocation>
        <location evidence="1">Bacterial flagellum</location>
    </subcellularLocation>
    <subcellularLocation>
        <location evidence="2">Secreted</location>
    </subcellularLocation>
</comment>
<dbReference type="NCBIfam" id="TIGR02550">
    <property type="entry name" value="flagell_flgL"/>
    <property type="match status" value="1"/>
</dbReference>
<reference evidence="8 9" key="1">
    <citation type="submission" date="2020-06" db="EMBL/GenBank/DDBJ databases">
        <title>Pseudomonas eucalypticola sp. nov., an endophyte of Eucalyptus dunnii leaves with biocontrol ability of eucalyptus leaf blight.</title>
        <authorList>
            <person name="Liu Y."/>
            <person name="Song Z."/>
            <person name="Zeng H."/>
            <person name="Lu M."/>
            <person name="Wang X."/>
            <person name="Lian X."/>
            <person name="Zhang Q."/>
        </authorList>
    </citation>
    <scope>NUCLEOTIDE SEQUENCE [LARGE SCALE GENOMIC DNA]</scope>
    <source>
        <strain evidence="8 9">NP-1</strain>
    </source>
</reference>
<evidence type="ECO:0000256" key="4">
    <source>
        <dbReference type="ARBA" id="ARBA00022525"/>
    </source>
</evidence>
<dbReference type="PANTHER" id="PTHR42792">
    <property type="entry name" value="FLAGELLIN"/>
    <property type="match status" value="1"/>
</dbReference>
<evidence type="ECO:0000256" key="1">
    <source>
        <dbReference type="ARBA" id="ARBA00004365"/>
    </source>
</evidence>
<dbReference type="Pfam" id="PF00700">
    <property type="entry name" value="Flagellin_C"/>
    <property type="match status" value="1"/>
</dbReference>
<dbReference type="KEGG" id="pez:HWQ56_07305"/>
<accession>A0A7D5H5L7</accession>
<dbReference type="InterPro" id="IPR001029">
    <property type="entry name" value="Flagellin_N"/>
</dbReference>
<dbReference type="NCBIfam" id="NF009361">
    <property type="entry name" value="PRK12717.1"/>
    <property type="match status" value="1"/>
</dbReference>
<organism evidence="8 9">
    <name type="scientific">Pseudomonas eucalypticola</name>
    <dbReference type="NCBI Taxonomy" id="2599595"/>
    <lineage>
        <taxon>Bacteria</taxon>
        <taxon>Pseudomonadati</taxon>
        <taxon>Pseudomonadota</taxon>
        <taxon>Gammaproteobacteria</taxon>
        <taxon>Pseudomonadales</taxon>
        <taxon>Pseudomonadaceae</taxon>
        <taxon>Pseudomonas</taxon>
    </lineage>
</organism>
<evidence type="ECO:0000259" key="7">
    <source>
        <dbReference type="Pfam" id="PF00700"/>
    </source>
</evidence>
<dbReference type="GO" id="GO:0009424">
    <property type="term" value="C:bacterial-type flagellum hook"/>
    <property type="evidence" value="ECO:0007669"/>
    <property type="project" value="InterPro"/>
</dbReference>
<evidence type="ECO:0000256" key="2">
    <source>
        <dbReference type="ARBA" id="ARBA00004613"/>
    </source>
</evidence>
<dbReference type="Gene3D" id="1.20.1330.10">
    <property type="entry name" value="f41 fragment of flagellin, N-terminal domain"/>
    <property type="match status" value="2"/>
</dbReference>
<keyword evidence="8" id="KW-0282">Flagellum</keyword>
<gene>
    <name evidence="8" type="ORF">HWQ56_07305</name>
</gene>
<dbReference type="RefSeq" id="WP_176570115.1">
    <property type="nucleotide sequence ID" value="NZ_CP056030.1"/>
</dbReference>
<dbReference type="Proteomes" id="UP000509568">
    <property type="component" value="Chromosome"/>
</dbReference>
<keyword evidence="9" id="KW-1185">Reference proteome</keyword>
<dbReference type="InterPro" id="IPR013384">
    <property type="entry name" value="Flagell_FlgL"/>
</dbReference>
<evidence type="ECO:0000313" key="9">
    <source>
        <dbReference type="Proteomes" id="UP000509568"/>
    </source>
</evidence>
<dbReference type="Pfam" id="PF00669">
    <property type="entry name" value="Flagellin_N"/>
    <property type="match status" value="1"/>
</dbReference>
<dbReference type="SUPFAM" id="SSF64518">
    <property type="entry name" value="Phase 1 flagellin"/>
    <property type="match status" value="1"/>
</dbReference>
<evidence type="ECO:0000313" key="8">
    <source>
        <dbReference type="EMBL" id="QKZ03604.1"/>
    </source>
</evidence>
<name>A0A7D5H5L7_9PSED</name>